<dbReference type="AlphaFoldDB" id="A0A9P7VWP9"/>
<dbReference type="RefSeq" id="XP_043041442.1">
    <property type="nucleotide sequence ID" value="XM_043179023.1"/>
</dbReference>
<gene>
    <name evidence="1" type="ORF">BT62DRAFT_1074476</name>
</gene>
<comment type="caution">
    <text evidence="1">The sequence shown here is derived from an EMBL/GenBank/DDBJ whole genome shotgun (WGS) entry which is preliminary data.</text>
</comment>
<accession>A0A9P7VWP9</accession>
<reference evidence="1" key="1">
    <citation type="submission" date="2020-11" db="EMBL/GenBank/DDBJ databases">
        <title>Adaptations for nitrogen fixation in a non-lichenized fungal sporocarp promotes dispersal by wood-feeding termites.</title>
        <authorList>
            <consortium name="DOE Joint Genome Institute"/>
            <person name="Koch R.A."/>
            <person name="Yoon G."/>
            <person name="Arayal U."/>
            <person name="Lail K."/>
            <person name="Amirebrahimi M."/>
            <person name="Labutti K."/>
            <person name="Lipzen A."/>
            <person name="Riley R."/>
            <person name="Barry K."/>
            <person name="Henrissat B."/>
            <person name="Grigoriev I.V."/>
            <person name="Herr J.R."/>
            <person name="Aime M.C."/>
        </authorList>
    </citation>
    <scope>NUCLEOTIDE SEQUENCE</scope>
    <source>
        <strain evidence="1">MCA 3950</strain>
    </source>
</reference>
<protein>
    <submittedName>
        <fullName evidence="1">Uncharacterized protein</fullName>
    </submittedName>
</protein>
<dbReference type="GeneID" id="66101317"/>
<keyword evidence="2" id="KW-1185">Reference proteome</keyword>
<dbReference type="Proteomes" id="UP000812287">
    <property type="component" value="Unassembled WGS sequence"/>
</dbReference>
<evidence type="ECO:0000313" key="1">
    <source>
        <dbReference type="EMBL" id="KAG7447942.1"/>
    </source>
</evidence>
<dbReference type="EMBL" id="MU250530">
    <property type="protein sequence ID" value="KAG7447942.1"/>
    <property type="molecule type" value="Genomic_DNA"/>
</dbReference>
<name>A0A9P7VWP9_9AGAR</name>
<dbReference type="OrthoDB" id="301434at2759"/>
<organism evidence="1 2">
    <name type="scientific">Guyanagaster necrorhizus</name>
    <dbReference type="NCBI Taxonomy" id="856835"/>
    <lineage>
        <taxon>Eukaryota</taxon>
        <taxon>Fungi</taxon>
        <taxon>Dikarya</taxon>
        <taxon>Basidiomycota</taxon>
        <taxon>Agaricomycotina</taxon>
        <taxon>Agaricomycetes</taxon>
        <taxon>Agaricomycetidae</taxon>
        <taxon>Agaricales</taxon>
        <taxon>Marasmiineae</taxon>
        <taxon>Physalacriaceae</taxon>
        <taxon>Guyanagaster</taxon>
    </lineage>
</organism>
<proteinExistence type="predicted"/>
<sequence>MTILGAKTQNSLMTPEKVSVSRSSTEWELVTFAELETDLYCPSISFIISPILLVDPCSCFEDSIASGRVAPGALLGRWGANYFSVDDPLTKIPVSLWAFEGRLRRPMDGRRFEDVHRLELRFHLILTEEAWLIIFKFFFCDVCL</sequence>
<evidence type="ECO:0000313" key="2">
    <source>
        <dbReference type="Proteomes" id="UP000812287"/>
    </source>
</evidence>